<dbReference type="InterPro" id="IPR003121">
    <property type="entry name" value="SWIB_MDM2_domain"/>
</dbReference>
<dbReference type="SUPFAM" id="SSF47592">
    <property type="entry name" value="SWIB/MDM2 domain"/>
    <property type="match status" value="1"/>
</dbReference>
<evidence type="ECO:0000313" key="3">
    <source>
        <dbReference type="EMBL" id="QHT85175.1"/>
    </source>
</evidence>
<name>A0A6C0HYH2_9ZZZZ</name>
<protein>
    <recommendedName>
        <fullName evidence="2">DM2 domain-containing protein</fullName>
    </recommendedName>
</protein>
<feature type="coiled-coil region" evidence="1">
    <location>
        <begin position="15"/>
        <end position="49"/>
    </location>
</feature>
<keyword evidence="1" id="KW-0175">Coiled coil</keyword>
<sequence length="152" mass="17279">MNPLQTQFDNITSTINLFKAQLNTLSHELKLLEKNVKKEIKIMKKQEKKKGGNKSPSGFAKPSKVTDELCAFMNEKEGSEIARTSVTKALIEYIEKHNLQNSENKQIIVPDEKLKILLGINEGEKVTYFTLQKFMNKHFIKPVNVSSSIGEL</sequence>
<dbReference type="PROSITE" id="PS51925">
    <property type="entry name" value="SWIB_MDM2"/>
    <property type="match status" value="1"/>
</dbReference>
<organism evidence="3">
    <name type="scientific">viral metagenome</name>
    <dbReference type="NCBI Taxonomy" id="1070528"/>
    <lineage>
        <taxon>unclassified sequences</taxon>
        <taxon>metagenomes</taxon>
        <taxon>organismal metagenomes</taxon>
    </lineage>
</organism>
<proteinExistence type="predicted"/>
<dbReference type="AlphaFoldDB" id="A0A6C0HYH2"/>
<reference evidence="3" key="1">
    <citation type="journal article" date="2020" name="Nature">
        <title>Giant virus diversity and host interactions through global metagenomics.</title>
        <authorList>
            <person name="Schulz F."/>
            <person name="Roux S."/>
            <person name="Paez-Espino D."/>
            <person name="Jungbluth S."/>
            <person name="Walsh D.A."/>
            <person name="Denef V.J."/>
            <person name="McMahon K.D."/>
            <person name="Konstantinidis K.T."/>
            <person name="Eloe-Fadrosh E.A."/>
            <person name="Kyrpides N.C."/>
            <person name="Woyke T."/>
        </authorList>
    </citation>
    <scope>NUCLEOTIDE SEQUENCE</scope>
    <source>
        <strain evidence="3">GVMAG-M-3300023184-178</strain>
    </source>
</reference>
<dbReference type="EMBL" id="MN740035">
    <property type="protein sequence ID" value="QHT85175.1"/>
    <property type="molecule type" value="Genomic_DNA"/>
</dbReference>
<dbReference type="Pfam" id="PF02201">
    <property type="entry name" value="SWIB"/>
    <property type="match status" value="1"/>
</dbReference>
<dbReference type="SMART" id="SM00151">
    <property type="entry name" value="SWIB"/>
    <property type="match status" value="1"/>
</dbReference>
<accession>A0A6C0HYH2</accession>
<dbReference type="InterPro" id="IPR036885">
    <property type="entry name" value="SWIB_MDM2_dom_sf"/>
</dbReference>
<feature type="domain" description="DM2" evidence="2">
    <location>
        <begin position="58"/>
        <end position="141"/>
    </location>
</feature>
<evidence type="ECO:0000256" key="1">
    <source>
        <dbReference type="SAM" id="Coils"/>
    </source>
</evidence>
<dbReference type="Gene3D" id="1.10.245.10">
    <property type="entry name" value="SWIB/MDM2 domain"/>
    <property type="match status" value="1"/>
</dbReference>
<dbReference type="CDD" id="cd10567">
    <property type="entry name" value="SWIB-MDM2_like"/>
    <property type="match status" value="1"/>
</dbReference>
<evidence type="ECO:0000259" key="2">
    <source>
        <dbReference type="PROSITE" id="PS51925"/>
    </source>
</evidence>
<dbReference type="PANTHER" id="PTHR13844">
    <property type="entry name" value="SWI/SNF-RELATED MATRIX-ASSOCIATED ACTIN-DEPENDENT REGULATOR OF CHROMATIN SUBFAMILY D"/>
    <property type="match status" value="1"/>
</dbReference>
<dbReference type="InterPro" id="IPR019835">
    <property type="entry name" value="SWIB_domain"/>
</dbReference>